<protein>
    <submittedName>
        <fullName evidence="1">Uncharacterized protein</fullName>
    </submittedName>
</protein>
<reference evidence="1" key="2">
    <citation type="journal article" date="2015" name="Data Brief">
        <title>Shoot transcriptome of the giant reed, Arundo donax.</title>
        <authorList>
            <person name="Barrero R.A."/>
            <person name="Guerrero F.D."/>
            <person name="Moolhuijzen P."/>
            <person name="Goolsby J.A."/>
            <person name="Tidwell J."/>
            <person name="Bellgard S.E."/>
            <person name="Bellgard M.I."/>
        </authorList>
    </citation>
    <scope>NUCLEOTIDE SEQUENCE</scope>
    <source>
        <tissue evidence="1">Shoot tissue taken approximately 20 cm above the soil surface</tissue>
    </source>
</reference>
<evidence type="ECO:0000313" key="1">
    <source>
        <dbReference type="EMBL" id="JAD98811.1"/>
    </source>
</evidence>
<dbReference type="EMBL" id="GBRH01199084">
    <property type="protein sequence ID" value="JAD98811.1"/>
    <property type="molecule type" value="Transcribed_RNA"/>
</dbReference>
<name>A0A0A9EFF4_ARUDO</name>
<proteinExistence type="predicted"/>
<sequence length="64" mass="7269">MEVAYSDASKIIFPLFFSHLLIKAPTSFWRAPSSMSAPNQLFFVTGRLPLRRLLEIDTSKVNNP</sequence>
<reference evidence="1" key="1">
    <citation type="submission" date="2014-09" db="EMBL/GenBank/DDBJ databases">
        <authorList>
            <person name="Magalhaes I.L.F."/>
            <person name="Oliveira U."/>
            <person name="Santos F.R."/>
            <person name="Vidigal T.H.D.A."/>
            <person name="Brescovit A.D."/>
            <person name="Santos A.J."/>
        </authorList>
    </citation>
    <scope>NUCLEOTIDE SEQUENCE</scope>
    <source>
        <tissue evidence="1">Shoot tissue taken approximately 20 cm above the soil surface</tissue>
    </source>
</reference>
<accession>A0A0A9EFF4</accession>
<organism evidence="1">
    <name type="scientific">Arundo donax</name>
    <name type="common">Giant reed</name>
    <name type="synonym">Donax arundinaceus</name>
    <dbReference type="NCBI Taxonomy" id="35708"/>
    <lineage>
        <taxon>Eukaryota</taxon>
        <taxon>Viridiplantae</taxon>
        <taxon>Streptophyta</taxon>
        <taxon>Embryophyta</taxon>
        <taxon>Tracheophyta</taxon>
        <taxon>Spermatophyta</taxon>
        <taxon>Magnoliopsida</taxon>
        <taxon>Liliopsida</taxon>
        <taxon>Poales</taxon>
        <taxon>Poaceae</taxon>
        <taxon>PACMAD clade</taxon>
        <taxon>Arundinoideae</taxon>
        <taxon>Arundineae</taxon>
        <taxon>Arundo</taxon>
    </lineage>
</organism>
<dbReference type="AlphaFoldDB" id="A0A0A9EFF4"/>